<organism evidence="1 2">
    <name type="scientific">Mycolicibacterium chitae</name>
    <name type="common">Mycobacterium chitae</name>
    <dbReference type="NCBI Taxonomy" id="1792"/>
    <lineage>
        <taxon>Bacteria</taxon>
        <taxon>Bacillati</taxon>
        <taxon>Actinomycetota</taxon>
        <taxon>Actinomycetes</taxon>
        <taxon>Mycobacteriales</taxon>
        <taxon>Mycobacteriaceae</taxon>
        <taxon>Mycolicibacterium</taxon>
    </lineage>
</organism>
<proteinExistence type="predicted"/>
<dbReference type="Proteomes" id="UP000282551">
    <property type="component" value="Chromosome"/>
</dbReference>
<evidence type="ECO:0000313" key="1">
    <source>
        <dbReference type="EMBL" id="VEG45006.1"/>
    </source>
</evidence>
<evidence type="ECO:0000313" key="2">
    <source>
        <dbReference type="Proteomes" id="UP000282551"/>
    </source>
</evidence>
<name>A0A448HXP7_MYCCI</name>
<keyword evidence="2" id="KW-1185">Reference proteome</keyword>
<protein>
    <submittedName>
        <fullName evidence="1">Uncharacterized protein</fullName>
    </submittedName>
</protein>
<dbReference type="EMBL" id="LR134355">
    <property type="protein sequence ID" value="VEG45006.1"/>
    <property type="molecule type" value="Genomic_DNA"/>
</dbReference>
<accession>A0A448HXP7</accession>
<gene>
    <name evidence="1" type="ORF">NCTC10485_00369</name>
</gene>
<sequence length="73" mass="8044">MTTSSAHFGSYPLVRPLTLPAPRSVPWATITASLSRAFGRLASAATVSETTHTRNHRSSWLDQATMGREIYRL</sequence>
<dbReference type="AlphaFoldDB" id="A0A448HXP7"/>
<reference evidence="1 2" key="1">
    <citation type="submission" date="2018-12" db="EMBL/GenBank/DDBJ databases">
        <authorList>
            <consortium name="Pathogen Informatics"/>
        </authorList>
    </citation>
    <scope>NUCLEOTIDE SEQUENCE [LARGE SCALE GENOMIC DNA]</scope>
    <source>
        <strain evidence="1 2">NCTC10485</strain>
    </source>
</reference>